<dbReference type="STRING" id="1224947.SAMN05216480_104112"/>
<proteinExistence type="inferred from homology"/>
<dbReference type="Gene3D" id="1.10.357.140">
    <property type="entry name" value="UbiA prenyltransferase"/>
    <property type="match status" value="1"/>
</dbReference>
<dbReference type="Proteomes" id="UP000199138">
    <property type="component" value="Unassembled WGS sequence"/>
</dbReference>
<keyword evidence="11" id="KW-1185">Reference proteome</keyword>
<dbReference type="InterPro" id="IPR004657">
    <property type="entry name" value="MenA"/>
</dbReference>
<dbReference type="CDD" id="cd13962">
    <property type="entry name" value="PT_UbiA_UBIAD1"/>
    <property type="match status" value="1"/>
</dbReference>
<accession>A0A1I7GDI9</accession>
<feature type="transmembrane region" description="Helical" evidence="8">
    <location>
        <begin position="149"/>
        <end position="169"/>
    </location>
</feature>
<dbReference type="HAMAP" id="MF_01937">
    <property type="entry name" value="MenA_1"/>
    <property type="match status" value="1"/>
</dbReference>
<dbReference type="InterPro" id="IPR044878">
    <property type="entry name" value="UbiA_sf"/>
</dbReference>
<evidence type="ECO:0000313" key="11">
    <source>
        <dbReference type="Proteomes" id="UP000199138"/>
    </source>
</evidence>
<feature type="transmembrane region" description="Helical" evidence="8">
    <location>
        <begin position="221"/>
        <end position="241"/>
    </location>
</feature>
<dbReference type="Pfam" id="PF01040">
    <property type="entry name" value="UbiA"/>
    <property type="match status" value="1"/>
</dbReference>
<keyword evidence="6 8" id="KW-1133">Transmembrane helix</keyword>
<dbReference type="EMBL" id="FPBK01000004">
    <property type="protein sequence ID" value="SFU46326.1"/>
    <property type="molecule type" value="Genomic_DNA"/>
</dbReference>
<gene>
    <name evidence="8" type="primary">menA</name>
    <name evidence="10" type="ORF">SAMN05216480_104112</name>
</gene>
<dbReference type="GO" id="GO:0009234">
    <property type="term" value="P:menaquinone biosynthetic process"/>
    <property type="evidence" value="ECO:0007669"/>
    <property type="project" value="UniProtKB-UniRule"/>
</dbReference>
<evidence type="ECO:0000313" key="10">
    <source>
        <dbReference type="EMBL" id="SFU46326.1"/>
    </source>
</evidence>
<dbReference type="PANTHER" id="PTHR13929:SF0">
    <property type="entry name" value="UBIA PRENYLTRANSFERASE DOMAIN-CONTAINING PROTEIN 1"/>
    <property type="match status" value="1"/>
</dbReference>
<dbReference type="PANTHER" id="PTHR13929">
    <property type="entry name" value="1,4-DIHYDROXY-2-NAPHTHOATE OCTAPRENYLTRANSFERASE"/>
    <property type="match status" value="1"/>
</dbReference>
<keyword evidence="7 8" id="KW-0472">Membrane</keyword>
<evidence type="ECO:0000256" key="4">
    <source>
        <dbReference type="ARBA" id="ARBA00022679"/>
    </source>
</evidence>
<dbReference type="RefSeq" id="WP_093024576.1">
    <property type="nucleotide sequence ID" value="NZ_FPBK01000004.1"/>
</dbReference>
<feature type="transmembrane region" description="Helical" evidence="8">
    <location>
        <begin position="175"/>
        <end position="193"/>
    </location>
</feature>
<feature type="transmembrane region" description="Helical" evidence="8">
    <location>
        <begin position="37"/>
        <end position="55"/>
    </location>
</feature>
<evidence type="ECO:0000256" key="9">
    <source>
        <dbReference type="NCBIfam" id="TIGR00751"/>
    </source>
</evidence>
<comment type="function">
    <text evidence="8">Conversion of 1,4-dihydroxy-2-naphthoate (DHNA) to demethylmenaquinone (DMK).</text>
</comment>
<comment type="similarity">
    <text evidence="8">Belongs to the MenA family. Type 1 subfamily.</text>
</comment>
<dbReference type="PIRSF" id="PIRSF005355">
    <property type="entry name" value="UBIAD1"/>
    <property type="match status" value="1"/>
</dbReference>
<feature type="transmembrane region" description="Helical" evidence="8">
    <location>
        <begin position="90"/>
        <end position="109"/>
    </location>
</feature>
<comment type="catalytic activity">
    <reaction evidence="8">
        <text>an all-trans-polyprenyl diphosphate + 1,4-dihydroxy-2-naphthoate + H(+) = a 2-demethylmenaquinol + CO2 + diphosphate</text>
        <dbReference type="Rhea" id="RHEA:26478"/>
        <dbReference type="Rhea" id="RHEA-COMP:9563"/>
        <dbReference type="Rhea" id="RHEA-COMP:9564"/>
        <dbReference type="ChEBI" id="CHEBI:11173"/>
        <dbReference type="ChEBI" id="CHEBI:15378"/>
        <dbReference type="ChEBI" id="CHEBI:16526"/>
        <dbReference type="ChEBI" id="CHEBI:33019"/>
        <dbReference type="ChEBI" id="CHEBI:55437"/>
        <dbReference type="ChEBI" id="CHEBI:58914"/>
        <dbReference type="EC" id="2.5.1.74"/>
    </reaction>
</comment>
<name>A0A1I7GDI9_9FLAO</name>
<comment type="pathway">
    <text evidence="8">Quinol/quinone metabolism; menaquinone biosynthesis; menaquinol from 1,4-dihydroxy-2-naphthoate: step 1/2.</text>
</comment>
<feature type="transmembrane region" description="Helical" evidence="8">
    <location>
        <begin position="115"/>
        <end position="137"/>
    </location>
</feature>
<keyword evidence="2 8" id="KW-0474">Menaquinone biosynthesis</keyword>
<dbReference type="UniPathway" id="UPA00079">
    <property type="reaction ID" value="UER00168"/>
</dbReference>
<evidence type="ECO:0000256" key="2">
    <source>
        <dbReference type="ARBA" id="ARBA00022428"/>
    </source>
</evidence>
<sequence>MKHWLQAARLRTLPLSLSGILVGTAIAVSYGHFNTTIFVLALLTTVGFQVLSNFANDYGDGVKGTDAKRTGEQRMVAAGVITAEQMKKGMIVVTIITLIIALGLIYAAFGMENFGYSVLFFFLGVASIVAAIKYTVGKSAYGYSGFGDLFVFIFFGLVSVIGSFFLYVHTFDWKVVLPAVSVGLLSIAVLNLNNMRDRENDIKSGKHTLVVRMGAEMAKFYHYYLLILAMILMMCYSILSWDTTWEIMYVVAFIPLIKHMITVKKNKEEHLLDGELKKVALSTFLMSILFLVGQFLNF</sequence>
<evidence type="ECO:0000256" key="1">
    <source>
        <dbReference type="ARBA" id="ARBA00004141"/>
    </source>
</evidence>
<feature type="transmembrane region" description="Helical" evidence="8">
    <location>
        <begin position="12"/>
        <end position="31"/>
    </location>
</feature>
<keyword evidence="5 8" id="KW-0812">Transmembrane</keyword>
<keyword evidence="4 8" id="KW-0808">Transferase</keyword>
<dbReference type="InterPro" id="IPR026046">
    <property type="entry name" value="UBIAD1"/>
</dbReference>
<dbReference type="InterPro" id="IPR000537">
    <property type="entry name" value="UbiA_prenyltransferase"/>
</dbReference>
<organism evidence="10 11">
    <name type="scientific">Pustulibacterium marinum</name>
    <dbReference type="NCBI Taxonomy" id="1224947"/>
    <lineage>
        <taxon>Bacteria</taxon>
        <taxon>Pseudomonadati</taxon>
        <taxon>Bacteroidota</taxon>
        <taxon>Flavobacteriia</taxon>
        <taxon>Flavobacteriales</taxon>
        <taxon>Flavobacteriaceae</taxon>
        <taxon>Pustulibacterium</taxon>
    </lineage>
</organism>
<dbReference type="GO" id="GO:0046428">
    <property type="term" value="F:1,4-dihydroxy-2-naphthoate polyprenyltransferase activity"/>
    <property type="evidence" value="ECO:0007669"/>
    <property type="project" value="UniProtKB-UniRule"/>
</dbReference>
<dbReference type="GO" id="GO:0042371">
    <property type="term" value="P:vitamin K biosynthetic process"/>
    <property type="evidence" value="ECO:0007669"/>
    <property type="project" value="TreeGrafter"/>
</dbReference>
<comment type="subcellular location">
    <subcellularLocation>
        <location evidence="8">Cell membrane</location>
        <topology evidence="8">Multi-pass membrane protein</topology>
    </subcellularLocation>
    <subcellularLocation>
        <location evidence="1">Membrane</location>
        <topology evidence="1">Multi-pass membrane protein</topology>
    </subcellularLocation>
</comment>
<keyword evidence="3 8" id="KW-1003">Cell membrane</keyword>
<dbReference type="AlphaFoldDB" id="A0A1I7GDI9"/>
<reference evidence="10 11" key="1">
    <citation type="submission" date="2016-10" db="EMBL/GenBank/DDBJ databases">
        <authorList>
            <person name="de Groot N.N."/>
        </authorList>
    </citation>
    <scope>NUCLEOTIDE SEQUENCE [LARGE SCALE GENOMIC DNA]</scope>
    <source>
        <strain evidence="10 11">CGMCC 1.12333</strain>
    </source>
</reference>
<evidence type="ECO:0000256" key="3">
    <source>
        <dbReference type="ARBA" id="ARBA00022475"/>
    </source>
</evidence>
<protein>
    <recommendedName>
        <fullName evidence="8 9">1,4-dihydroxy-2-naphthoate octaprenyltransferase</fullName>
        <shortName evidence="8">DHNA-octaprenyltransferase</shortName>
        <ecNumber evidence="8 9">2.5.1.74</ecNumber>
    </recommendedName>
</protein>
<evidence type="ECO:0000256" key="8">
    <source>
        <dbReference type="HAMAP-Rule" id="MF_01937"/>
    </source>
</evidence>
<feature type="transmembrane region" description="Helical" evidence="8">
    <location>
        <begin position="276"/>
        <end position="296"/>
    </location>
</feature>
<evidence type="ECO:0000256" key="6">
    <source>
        <dbReference type="ARBA" id="ARBA00022989"/>
    </source>
</evidence>
<dbReference type="GO" id="GO:0005886">
    <property type="term" value="C:plasma membrane"/>
    <property type="evidence" value="ECO:0007669"/>
    <property type="project" value="UniProtKB-SubCell"/>
</dbReference>
<dbReference type="OrthoDB" id="9767568at2"/>
<evidence type="ECO:0000256" key="7">
    <source>
        <dbReference type="ARBA" id="ARBA00023136"/>
    </source>
</evidence>
<evidence type="ECO:0000256" key="5">
    <source>
        <dbReference type="ARBA" id="ARBA00022692"/>
    </source>
</evidence>
<dbReference type="NCBIfam" id="TIGR00751">
    <property type="entry name" value="menA"/>
    <property type="match status" value="1"/>
</dbReference>
<dbReference type="EC" id="2.5.1.74" evidence="8 9"/>